<proteinExistence type="predicted"/>
<dbReference type="STRING" id="425265.A8Q4H0"/>
<dbReference type="PROSITE" id="PS50020">
    <property type="entry name" value="WW_DOMAIN_2"/>
    <property type="match status" value="1"/>
</dbReference>
<feature type="region of interest" description="Disordered" evidence="3">
    <location>
        <begin position="1"/>
        <end position="22"/>
    </location>
</feature>
<accession>A8Q4H0</accession>
<dbReference type="VEuPathDB" id="FungiDB:MGL_2540"/>
<dbReference type="InterPro" id="IPR001202">
    <property type="entry name" value="WW_dom"/>
</dbReference>
<feature type="compositionally biased region" description="Basic and acidic residues" evidence="3">
    <location>
        <begin position="87"/>
        <end position="102"/>
    </location>
</feature>
<dbReference type="Proteomes" id="UP000008837">
    <property type="component" value="Unassembled WGS sequence"/>
</dbReference>
<feature type="region of interest" description="Disordered" evidence="3">
    <location>
        <begin position="70"/>
        <end position="125"/>
    </location>
</feature>
<dbReference type="InterPro" id="IPR036517">
    <property type="entry name" value="FF_domain_sf"/>
</dbReference>
<comment type="caution">
    <text evidence="5">The sequence shown here is derived from an EMBL/GenBank/DDBJ whole genome shotgun (WGS) entry which is preliminary data.</text>
</comment>
<dbReference type="InParanoid" id="A8Q4H0"/>
<feature type="coiled-coil region" evidence="2">
    <location>
        <begin position="352"/>
        <end position="379"/>
    </location>
</feature>
<dbReference type="PANTHER" id="PTHR15377">
    <property type="entry name" value="TRANSCRIPTION ELONGATION REGULATOR 1"/>
    <property type="match status" value="1"/>
</dbReference>
<dbReference type="InterPro" id="IPR045148">
    <property type="entry name" value="TCRG1-like"/>
</dbReference>
<keyword evidence="6" id="KW-1185">Reference proteome</keyword>
<evidence type="ECO:0000256" key="2">
    <source>
        <dbReference type="SAM" id="Coils"/>
    </source>
</evidence>
<evidence type="ECO:0000256" key="3">
    <source>
        <dbReference type="SAM" id="MobiDB-lite"/>
    </source>
</evidence>
<feature type="region of interest" description="Disordered" evidence="3">
    <location>
        <begin position="552"/>
        <end position="575"/>
    </location>
</feature>
<dbReference type="GeneID" id="5854465"/>
<dbReference type="GO" id="GO:0005634">
    <property type="term" value="C:nucleus"/>
    <property type="evidence" value="ECO:0007669"/>
    <property type="project" value="TreeGrafter"/>
</dbReference>
<gene>
    <name evidence="5" type="ORF">MGL_2540</name>
</gene>
<dbReference type="OMA" id="GMWLQPP"/>
<evidence type="ECO:0000313" key="6">
    <source>
        <dbReference type="Proteomes" id="UP000008837"/>
    </source>
</evidence>
<dbReference type="GO" id="GO:0003712">
    <property type="term" value="F:transcription coregulator activity"/>
    <property type="evidence" value="ECO:0007669"/>
    <property type="project" value="TreeGrafter"/>
</dbReference>
<dbReference type="PANTHER" id="PTHR15377:SF3">
    <property type="entry name" value="WW DOMAIN-CONTAINING PROTEIN"/>
    <property type="match status" value="1"/>
</dbReference>
<feature type="domain" description="WW" evidence="4">
    <location>
        <begin position="21"/>
        <end position="54"/>
    </location>
</feature>
<dbReference type="AlphaFoldDB" id="A8Q4H0"/>
<evidence type="ECO:0000313" key="5">
    <source>
        <dbReference type="EMBL" id="EDP42944.1"/>
    </source>
</evidence>
<dbReference type="Pfam" id="PF01846">
    <property type="entry name" value="FF"/>
    <property type="match status" value="1"/>
</dbReference>
<dbReference type="EMBL" id="AAYY01000009">
    <property type="protein sequence ID" value="EDP42944.1"/>
    <property type="molecule type" value="Genomic_DNA"/>
</dbReference>
<keyword evidence="1" id="KW-0677">Repeat</keyword>
<dbReference type="Gene3D" id="1.10.10.440">
    <property type="entry name" value="FF domain"/>
    <property type="match status" value="3"/>
</dbReference>
<dbReference type="SUPFAM" id="SSF51045">
    <property type="entry name" value="WW domain"/>
    <property type="match status" value="1"/>
</dbReference>
<dbReference type="InterPro" id="IPR036020">
    <property type="entry name" value="WW_dom_sf"/>
</dbReference>
<keyword evidence="2" id="KW-0175">Coiled coil</keyword>
<dbReference type="InterPro" id="IPR002713">
    <property type="entry name" value="FF_domain"/>
</dbReference>
<evidence type="ECO:0000256" key="1">
    <source>
        <dbReference type="ARBA" id="ARBA00022737"/>
    </source>
</evidence>
<dbReference type="GO" id="GO:0070063">
    <property type="term" value="F:RNA polymerase binding"/>
    <property type="evidence" value="ECO:0007669"/>
    <property type="project" value="InterPro"/>
</dbReference>
<sequence>MATTSKSMETGPDRPLHRVPIPNTDGWLRVTTTHGNVFYAQKKTKRSEWTIPSEIHTQVLEFERALGIEPISDDSQDEKERSHKRLRLEEHQHGEVSLRSGEDVCGAEHPTEAKGEQLEQNEASTIEHKDEFADLAFEEGKAMYMEMLTSLNGTPREVNPMAPWDHELPKFVHERAYRALPTLEDREDVFNEWCKFRLREKRSQSKTSSSEKAFSALLKKQVASTRTDFTAFREAFRHDPAYVALLRDSNEQKAQRMFHSWLAELRELKLKMAHEAEQAYIHLLNEYISSEEFDVPRHALDRETAQQVWAKAKKTPGLSADPRYDAVGSATRRFELFHQWLGGAVPTTSTHRSKAERRAQALEQREAQVRRERARQARQADLARSDALVEQRETEFRQYLIDTVRDPWITWTDASSFASSFHSEMERGVVTDARKRQMFEEHLQHLRSRRRDQLARLFEKHSLNERGVPQLNRTADVVLPLVRADDEYIQSPLPRFVGEDTGVHKRAVGTNLEAEFDAWDAWRQERAQQEFFTMLRENAFVDFWGRLQKEKQAKRDDEMSPALHGEDEADDDEETTVSLLDMASQLDIQAMESVLKVCVTATTHSLTITGG</sequence>
<dbReference type="Gene3D" id="2.20.70.10">
    <property type="match status" value="1"/>
</dbReference>
<name>A8Q4H0_MALGO</name>
<dbReference type="SMART" id="SM00441">
    <property type="entry name" value="FF"/>
    <property type="match status" value="3"/>
</dbReference>
<dbReference type="KEGG" id="mgl:MGL_2540"/>
<reference evidence="5 6" key="1">
    <citation type="journal article" date="2007" name="Proc. Natl. Acad. Sci. U.S.A.">
        <title>Dandruff-associated Malassezia genomes reveal convergent and divergent virulence traits shared with plant and human fungal pathogens.</title>
        <authorList>
            <person name="Xu J."/>
            <person name="Saunders C.W."/>
            <person name="Hu P."/>
            <person name="Grant R.A."/>
            <person name="Boekhout T."/>
            <person name="Kuramae E.E."/>
            <person name="Kronstad J.W."/>
            <person name="Deangelis Y.M."/>
            <person name="Reeder N.L."/>
            <person name="Johnstone K.R."/>
            <person name="Leland M."/>
            <person name="Fieno A.M."/>
            <person name="Begley W.M."/>
            <person name="Sun Y."/>
            <person name="Lacey M.P."/>
            <person name="Chaudhary T."/>
            <person name="Keough T."/>
            <person name="Chu L."/>
            <person name="Sears R."/>
            <person name="Yuan B."/>
            <person name="Dawson T.L.Jr."/>
        </authorList>
    </citation>
    <scope>NUCLEOTIDE SEQUENCE [LARGE SCALE GENOMIC DNA]</scope>
    <source>
        <strain evidence="6">ATCC MYA-4612 / CBS 7966</strain>
    </source>
</reference>
<dbReference type="SUPFAM" id="SSF81698">
    <property type="entry name" value="FF domain"/>
    <property type="match status" value="2"/>
</dbReference>
<organism evidence="5 6">
    <name type="scientific">Malassezia globosa (strain ATCC MYA-4612 / CBS 7966)</name>
    <name type="common">Dandruff-associated fungus</name>
    <dbReference type="NCBI Taxonomy" id="425265"/>
    <lineage>
        <taxon>Eukaryota</taxon>
        <taxon>Fungi</taxon>
        <taxon>Dikarya</taxon>
        <taxon>Basidiomycota</taxon>
        <taxon>Ustilaginomycotina</taxon>
        <taxon>Malasseziomycetes</taxon>
        <taxon>Malasseziales</taxon>
        <taxon>Malasseziaceae</taxon>
        <taxon>Malassezia</taxon>
    </lineage>
</organism>
<dbReference type="RefSeq" id="XP_001730158.1">
    <property type="nucleotide sequence ID" value="XM_001730106.1"/>
</dbReference>
<protein>
    <recommendedName>
        <fullName evidence="4">WW domain-containing protein</fullName>
    </recommendedName>
</protein>
<evidence type="ECO:0000259" key="4">
    <source>
        <dbReference type="PROSITE" id="PS50020"/>
    </source>
</evidence>
<dbReference type="OrthoDB" id="410044at2759"/>